<dbReference type="Proteomes" id="UP000305654">
    <property type="component" value="Unassembled WGS sequence"/>
</dbReference>
<accession>A0A5R9J1Y2</accession>
<dbReference type="AlphaFoldDB" id="A0A5R9J1Y2"/>
<proteinExistence type="predicted"/>
<dbReference type="EMBL" id="VCDI01000005">
    <property type="protein sequence ID" value="TLU71645.1"/>
    <property type="molecule type" value="Genomic_DNA"/>
</dbReference>
<evidence type="ECO:0000256" key="1">
    <source>
        <dbReference type="SAM" id="MobiDB-lite"/>
    </source>
</evidence>
<keyword evidence="2" id="KW-0472">Membrane</keyword>
<evidence type="ECO:0008006" key="5">
    <source>
        <dbReference type="Google" id="ProtNLM"/>
    </source>
</evidence>
<dbReference type="SUPFAM" id="SSF69047">
    <property type="entry name" value="Hypothetical protein YjbJ"/>
    <property type="match status" value="1"/>
</dbReference>
<organism evidence="3 4">
    <name type="scientific">Lichenicoccus roseus</name>
    <dbReference type="NCBI Taxonomy" id="2683649"/>
    <lineage>
        <taxon>Bacteria</taxon>
        <taxon>Pseudomonadati</taxon>
        <taxon>Pseudomonadota</taxon>
        <taxon>Alphaproteobacteria</taxon>
        <taxon>Acetobacterales</taxon>
        <taxon>Acetobacteraceae</taxon>
        <taxon>Lichenicoccus</taxon>
    </lineage>
</organism>
<name>A0A5R9J1Y2_9PROT</name>
<feature type="compositionally biased region" description="Low complexity" evidence="1">
    <location>
        <begin position="82"/>
        <end position="100"/>
    </location>
</feature>
<evidence type="ECO:0000256" key="2">
    <source>
        <dbReference type="SAM" id="Phobius"/>
    </source>
</evidence>
<keyword evidence="2" id="KW-1133">Transmembrane helix</keyword>
<dbReference type="OrthoDB" id="9796058at2"/>
<feature type="transmembrane region" description="Helical" evidence="2">
    <location>
        <begin position="113"/>
        <end position="131"/>
    </location>
</feature>
<evidence type="ECO:0000313" key="4">
    <source>
        <dbReference type="Proteomes" id="UP000305654"/>
    </source>
</evidence>
<feature type="region of interest" description="Disordered" evidence="1">
    <location>
        <begin position="72"/>
        <end position="100"/>
    </location>
</feature>
<protein>
    <recommendedName>
        <fullName evidence="5">CsbD family protein</fullName>
    </recommendedName>
</protein>
<gene>
    <name evidence="3" type="ORF">FE263_14305</name>
</gene>
<keyword evidence="2" id="KW-0812">Transmembrane</keyword>
<keyword evidence="4" id="KW-1185">Reference proteome</keyword>
<dbReference type="InterPro" id="IPR036629">
    <property type="entry name" value="YjbJ_sf"/>
</dbReference>
<reference evidence="3 4" key="1">
    <citation type="submission" date="2019-05" db="EMBL/GenBank/DDBJ databases">
        <authorList>
            <person name="Pankratov T."/>
            <person name="Grouzdev D."/>
        </authorList>
    </citation>
    <scope>NUCLEOTIDE SEQUENCE [LARGE SCALE GENOMIC DNA]</scope>
    <source>
        <strain evidence="3 4">KEBCLARHB70R</strain>
    </source>
</reference>
<evidence type="ECO:0000313" key="3">
    <source>
        <dbReference type="EMBL" id="TLU71645.1"/>
    </source>
</evidence>
<sequence length="146" mass="14980">MDKHEAKGAIKDAVGKVKDGFGGLTGKPTTQVDGKIDQASGKLEGKFGGQIDDLKEQGADLADAGSRLAGQAADQVRDAARATRAQASEYAHSAADAGAQASRTIGETAKRQPILSVVAIGAAGYLIGFLVHSPHSPFAPARSTRR</sequence>
<dbReference type="Gene3D" id="1.10.1470.10">
    <property type="entry name" value="YjbJ"/>
    <property type="match status" value="1"/>
</dbReference>
<dbReference type="RefSeq" id="WP_138326715.1">
    <property type="nucleotide sequence ID" value="NZ_VCDI01000005.1"/>
</dbReference>
<comment type="caution">
    <text evidence="3">The sequence shown here is derived from an EMBL/GenBank/DDBJ whole genome shotgun (WGS) entry which is preliminary data.</text>
</comment>